<dbReference type="AlphaFoldDB" id="A0A7V2SX41"/>
<proteinExistence type="predicted"/>
<comment type="caution">
    <text evidence="1">The sequence shown here is derived from an EMBL/GenBank/DDBJ whole genome shotgun (WGS) entry which is preliminary data.</text>
</comment>
<evidence type="ECO:0000313" key="1">
    <source>
        <dbReference type="EMBL" id="HFC47243.1"/>
    </source>
</evidence>
<protein>
    <submittedName>
        <fullName evidence="1">TIGR02757 family protein</fullName>
    </submittedName>
</protein>
<dbReference type="InterPro" id="IPR014127">
    <property type="entry name" value="CHP02757"/>
</dbReference>
<dbReference type="EMBL" id="DRND01000406">
    <property type="protein sequence ID" value="HFC47243.1"/>
    <property type="molecule type" value="Genomic_DNA"/>
</dbReference>
<dbReference type="Proteomes" id="UP000885797">
    <property type="component" value="Unassembled WGS sequence"/>
</dbReference>
<reference evidence="1" key="1">
    <citation type="journal article" date="2020" name="mSystems">
        <title>Genome- and Community-Level Interaction Insights into Carbon Utilization and Element Cycling Functions of Hydrothermarchaeota in Hydrothermal Sediment.</title>
        <authorList>
            <person name="Zhou Z."/>
            <person name="Liu Y."/>
            <person name="Xu W."/>
            <person name="Pan J."/>
            <person name="Luo Z.H."/>
            <person name="Li M."/>
        </authorList>
    </citation>
    <scope>NUCLEOTIDE SEQUENCE [LARGE SCALE GENOMIC DNA]</scope>
    <source>
        <strain evidence="1">HyVt-503</strain>
    </source>
</reference>
<name>A0A7V2SX41_9BACT</name>
<dbReference type="Pfam" id="PF09674">
    <property type="entry name" value="DUF2400"/>
    <property type="match status" value="1"/>
</dbReference>
<dbReference type="NCBIfam" id="TIGR02757">
    <property type="entry name" value="TIGR02757 family protein"/>
    <property type="match status" value="1"/>
</dbReference>
<organism evidence="1">
    <name type="scientific">Dissulfuribacter thermophilus</name>
    <dbReference type="NCBI Taxonomy" id="1156395"/>
    <lineage>
        <taxon>Bacteria</taxon>
        <taxon>Pseudomonadati</taxon>
        <taxon>Thermodesulfobacteriota</taxon>
        <taxon>Dissulfuribacteria</taxon>
        <taxon>Dissulfuribacterales</taxon>
        <taxon>Dissulfuribacteraceae</taxon>
        <taxon>Dissulfuribacter</taxon>
    </lineage>
</organism>
<gene>
    <name evidence="1" type="ORF">ENJ63_05100</name>
</gene>
<sequence>MTRAHLVNGKVGVEARREWLRGCLEEIYRKYNKRAYVSPDPLEFLYHFTDPKDQEIVGVVCATLAYGRVETIVKKVAQALAPLGKTPRETLLSLSSRDLESMYNGFKHRFHTGQDMARLLWNMKGLILEYDSLGESLRHFLDITKGDLLGGLGHFVDALTKDARGRFLFPDPRKGSASKRLFLYLRWMVRCDEVDPGCWKGLVSPGAILVPLDTHLYSIGRHLGFTKRKSADLRAATEITQAFKEIEPEDPVKYDFCLTRFGINPDFSKEDLFCLLERYS</sequence>
<accession>A0A7V2SX41</accession>